<reference evidence="2" key="1">
    <citation type="journal article" date="2016" name="Genome Announc.">
        <title>Draft Genome Sequences of Methanobrevibacter curvatus DSM11111, Methanobrevibacter cuticularis DSM11139, Methanobrevibacter filiformis DSM11501, and Methanobrevibacter oralis DSM7256.</title>
        <authorList>
            <person name="Poehlein A."/>
            <person name="Seedorf H."/>
        </authorList>
    </citation>
    <scope>NUCLEOTIDE SEQUENCE [LARGE SCALE GENOMIC DNA]</scope>
    <source>
        <strain evidence="2">DSM 7256 / JCM 30027 / ZR</strain>
    </source>
</reference>
<protein>
    <submittedName>
        <fullName evidence="1">Uncharacterized protein</fullName>
    </submittedName>
</protein>
<organism evidence="1 2">
    <name type="scientific">Methanobrevibacter oralis</name>
    <dbReference type="NCBI Taxonomy" id="66851"/>
    <lineage>
        <taxon>Archaea</taxon>
        <taxon>Methanobacteriati</taxon>
        <taxon>Methanobacteriota</taxon>
        <taxon>Methanomada group</taxon>
        <taxon>Methanobacteria</taxon>
        <taxon>Methanobacteriales</taxon>
        <taxon>Methanobacteriaceae</taxon>
        <taxon>Methanobrevibacter</taxon>
    </lineage>
</organism>
<evidence type="ECO:0000313" key="1">
    <source>
        <dbReference type="EMBL" id="KZX11243.1"/>
    </source>
</evidence>
<comment type="caution">
    <text evidence="1">The sequence shown here is derived from an EMBL/GenBank/DDBJ whole genome shotgun (WGS) entry which is preliminary data.</text>
</comment>
<dbReference type="EMBL" id="LWMU01000093">
    <property type="protein sequence ID" value="KZX11243.1"/>
    <property type="molecule type" value="Genomic_DNA"/>
</dbReference>
<name>A0A165ZW39_METOA</name>
<dbReference type="RefSeq" id="WP_063720520.1">
    <property type="nucleotide sequence ID" value="NZ_LWMU01000093.1"/>
</dbReference>
<dbReference type="AlphaFoldDB" id="A0A165ZW39"/>
<evidence type="ECO:0000313" key="2">
    <source>
        <dbReference type="Proteomes" id="UP000077428"/>
    </source>
</evidence>
<keyword evidence="2" id="KW-1185">Reference proteome</keyword>
<dbReference type="PATRIC" id="fig|66851.6.peg.1773"/>
<sequence>MFKTELLNSFYYKYVEKHPTFKKKQQKMEKHKKTDKTFFISLDSLKRRNFKNEELKEMARLKANIKVRIVKVKLKKWKNIKYYFTNIPKEIATP</sequence>
<accession>A0A165ZW39</accession>
<gene>
    <name evidence="1" type="ORF">MBORA_16330</name>
</gene>
<dbReference type="Proteomes" id="UP000077428">
    <property type="component" value="Unassembled WGS sequence"/>
</dbReference>
<proteinExistence type="predicted"/>